<dbReference type="Pfam" id="PF25917">
    <property type="entry name" value="BSH_RND"/>
    <property type="match status" value="1"/>
</dbReference>
<feature type="signal peptide" evidence="1">
    <location>
        <begin position="1"/>
        <end position="25"/>
    </location>
</feature>
<dbReference type="PANTHER" id="PTHR30469">
    <property type="entry name" value="MULTIDRUG RESISTANCE PROTEIN MDTA"/>
    <property type="match status" value="1"/>
</dbReference>
<dbReference type="InterPro" id="IPR058625">
    <property type="entry name" value="MdtA-like_BSH"/>
</dbReference>
<dbReference type="GO" id="GO:0015562">
    <property type="term" value="F:efflux transmembrane transporter activity"/>
    <property type="evidence" value="ECO:0007669"/>
    <property type="project" value="TreeGrafter"/>
</dbReference>
<dbReference type="RefSeq" id="WP_197356017.1">
    <property type="nucleotide sequence ID" value="NZ_CP036298.1"/>
</dbReference>
<dbReference type="Gene3D" id="2.40.50.100">
    <property type="match status" value="2"/>
</dbReference>
<gene>
    <name evidence="3" type="ORF">Q31a_03290</name>
</gene>
<dbReference type="Proteomes" id="UP000318017">
    <property type="component" value="Chromosome"/>
</dbReference>
<dbReference type="AlphaFoldDB" id="A0A518G0I5"/>
<dbReference type="GO" id="GO:1990281">
    <property type="term" value="C:efflux pump complex"/>
    <property type="evidence" value="ECO:0007669"/>
    <property type="project" value="TreeGrafter"/>
</dbReference>
<keyword evidence="1" id="KW-0732">Signal</keyword>
<proteinExistence type="predicted"/>
<name>A0A518G0I5_9BACT</name>
<reference evidence="3 4" key="1">
    <citation type="submission" date="2019-02" db="EMBL/GenBank/DDBJ databases">
        <title>Deep-cultivation of Planctomycetes and their phenomic and genomic characterization uncovers novel biology.</title>
        <authorList>
            <person name="Wiegand S."/>
            <person name="Jogler M."/>
            <person name="Boedeker C."/>
            <person name="Pinto D."/>
            <person name="Vollmers J."/>
            <person name="Rivas-Marin E."/>
            <person name="Kohn T."/>
            <person name="Peeters S.H."/>
            <person name="Heuer A."/>
            <person name="Rast P."/>
            <person name="Oberbeckmann S."/>
            <person name="Bunk B."/>
            <person name="Jeske O."/>
            <person name="Meyerdierks A."/>
            <person name="Storesund J.E."/>
            <person name="Kallscheuer N."/>
            <person name="Luecker S."/>
            <person name="Lage O.M."/>
            <person name="Pohl T."/>
            <person name="Merkel B.J."/>
            <person name="Hornburger P."/>
            <person name="Mueller R.-W."/>
            <person name="Bruemmer F."/>
            <person name="Labrenz M."/>
            <person name="Spormann A.M."/>
            <person name="Op den Camp H."/>
            <person name="Overmann J."/>
            <person name="Amann R."/>
            <person name="Jetten M.S.M."/>
            <person name="Mascher T."/>
            <person name="Medema M.H."/>
            <person name="Devos D.P."/>
            <person name="Kaster A.-K."/>
            <person name="Ovreas L."/>
            <person name="Rohde M."/>
            <person name="Galperin M.Y."/>
            <person name="Jogler C."/>
        </authorList>
    </citation>
    <scope>NUCLEOTIDE SEQUENCE [LARGE SCALE GENOMIC DNA]</scope>
    <source>
        <strain evidence="3 4">Q31a</strain>
    </source>
</reference>
<feature type="chain" id="PRO_5021703191" evidence="1">
    <location>
        <begin position="26"/>
        <end position="310"/>
    </location>
</feature>
<protein>
    <submittedName>
        <fullName evidence="3">Macrolide transporter subunit MacA</fullName>
    </submittedName>
</protein>
<dbReference type="EMBL" id="CP036298">
    <property type="protein sequence ID" value="QDV22050.1"/>
    <property type="molecule type" value="Genomic_DNA"/>
</dbReference>
<sequence precursor="true">MSIRHKIMLLVGSLVVVSFSTTAFSQETRSASPSRATYSDSTITIEGALVKVIHEIEVAAQADGLIQQMFAEAGQTVAEGERLIKIDDRIQSAEVQVAAKELEAAKKQAKQVADIEFAEASYKVSQAEFEDIVSLLSRGASSESERRRAELEKEKGRLGVDVARIKKEQEQLAADVSAEKLHAAEVRLGLYEVLAPLEGVITERMRDRGEWIRSGEPILKLVHLNEMRIEAQVPVEQISPSELQGAPMTISVRVSPQFKADFQAQVEFVSPYVNAGEVMVWAKVKNQRVQPGGPWLLRDGMHADVQIQRR</sequence>
<accession>A0A518G0I5</accession>
<evidence type="ECO:0000259" key="2">
    <source>
        <dbReference type="Pfam" id="PF25917"/>
    </source>
</evidence>
<evidence type="ECO:0000313" key="3">
    <source>
        <dbReference type="EMBL" id="QDV22050.1"/>
    </source>
</evidence>
<dbReference type="SUPFAM" id="SSF111369">
    <property type="entry name" value="HlyD-like secretion proteins"/>
    <property type="match status" value="1"/>
</dbReference>
<dbReference type="Gene3D" id="2.40.30.170">
    <property type="match status" value="1"/>
</dbReference>
<organism evidence="3 4">
    <name type="scientific">Aureliella helgolandensis</name>
    <dbReference type="NCBI Taxonomy" id="2527968"/>
    <lineage>
        <taxon>Bacteria</taxon>
        <taxon>Pseudomonadati</taxon>
        <taxon>Planctomycetota</taxon>
        <taxon>Planctomycetia</taxon>
        <taxon>Pirellulales</taxon>
        <taxon>Pirellulaceae</taxon>
        <taxon>Aureliella</taxon>
    </lineage>
</organism>
<keyword evidence="4" id="KW-1185">Reference proteome</keyword>
<evidence type="ECO:0000313" key="4">
    <source>
        <dbReference type="Proteomes" id="UP000318017"/>
    </source>
</evidence>
<evidence type="ECO:0000256" key="1">
    <source>
        <dbReference type="SAM" id="SignalP"/>
    </source>
</evidence>
<feature type="domain" description="Multidrug resistance protein MdtA-like barrel-sandwich hybrid" evidence="2">
    <location>
        <begin position="56"/>
        <end position="217"/>
    </location>
</feature>
<dbReference type="PANTHER" id="PTHR30469:SF15">
    <property type="entry name" value="HLYD FAMILY OF SECRETION PROTEINS"/>
    <property type="match status" value="1"/>
</dbReference>
<dbReference type="KEGG" id="ahel:Q31a_03290"/>